<evidence type="ECO:0008006" key="3">
    <source>
        <dbReference type="Google" id="ProtNLM"/>
    </source>
</evidence>
<comment type="caution">
    <text evidence="1">The sequence shown here is derived from an EMBL/GenBank/DDBJ whole genome shotgun (WGS) entry which is preliminary data.</text>
</comment>
<keyword evidence="2" id="KW-1185">Reference proteome</keyword>
<gene>
    <name evidence="1" type="ORF">TPA0910_40060</name>
</gene>
<dbReference type="Proteomes" id="UP001054854">
    <property type="component" value="Unassembled WGS sequence"/>
</dbReference>
<sequence length="78" mass="8610">MTAAGVAPAPRRAGPTWREFLISQADAIIACDFLHIDLVDLRRVYALVFLEHGTRRLHIAGVTAHPTAQWTAQQCGCR</sequence>
<name>A0ABQ3U2Y2_STRHY</name>
<accession>A0ABQ3U2Y2</accession>
<evidence type="ECO:0000313" key="2">
    <source>
        <dbReference type="Proteomes" id="UP001054854"/>
    </source>
</evidence>
<evidence type="ECO:0000313" key="1">
    <source>
        <dbReference type="EMBL" id="GHJ29573.1"/>
    </source>
</evidence>
<dbReference type="EMBL" id="BNEK01000003">
    <property type="protein sequence ID" value="GHJ29573.1"/>
    <property type="molecule type" value="Genomic_DNA"/>
</dbReference>
<protein>
    <recommendedName>
        <fullName evidence="3">Integrase</fullName>
    </recommendedName>
</protein>
<reference evidence="1" key="1">
    <citation type="submission" date="2024-05" db="EMBL/GenBank/DDBJ databases">
        <title>Whole genome shotgun sequence of Streptomyces hygroscopicus NBRC 113678.</title>
        <authorList>
            <person name="Komaki H."/>
            <person name="Tamura T."/>
        </authorList>
    </citation>
    <scope>NUCLEOTIDE SEQUENCE</scope>
    <source>
        <strain evidence="1">N11-34</strain>
    </source>
</reference>
<proteinExistence type="predicted"/>
<organism evidence="1 2">
    <name type="scientific">Streptomyces hygroscopicus</name>
    <dbReference type="NCBI Taxonomy" id="1912"/>
    <lineage>
        <taxon>Bacteria</taxon>
        <taxon>Bacillati</taxon>
        <taxon>Actinomycetota</taxon>
        <taxon>Actinomycetes</taxon>
        <taxon>Kitasatosporales</taxon>
        <taxon>Streptomycetaceae</taxon>
        <taxon>Streptomyces</taxon>
        <taxon>Streptomyces violaceusniger group</taxon>
    </lineage>
</organism>